<proteinExistence type="inferred from homology"/>
<dbReference type="MEROPS" id="C97.A11"/>
<evidence type="ECO:0000256" key="1">
    <source>
        <dbReference type="ARBA" id="ARBA00008140"/>
    </source>
</evidence>
<dbReference type="VEuPathDB" id="CryptoDB:GNI_105440"/>
<accession>A0A023B407</accession>
<dbReference type="EMBL" id="AFNH02000787">
    <property type="protein sequence ID" value="EZG56153.1"/>
    <property type="molecule type" value="Genomic_DNA"/>
</dbReference>
<dbReference type="GO" id="GO:0008233">
    <property type="term" value="F:peptidase activity"/>
    <property type="evidence" value="ECO:0007669"/>
    <property type="project" value="UniProtKB-KW"/>
</dbReference>
<dbReference type="SMART" id="SM01179">
    <property type="entry name" value="DUF862"/>
    <property type="match status" value="1"/>
</dbReference>
<dbReference type="OrthoDB" id="21221at2759"/>
<evidence type="ECO:0000256" key="4">
    <source>
        <dbReference type="SAM" id="MobiDB-lite"/>
    </source>
</evidence>
<sequence>MPGDEVWLKVYDLSDGKAAAVSPLLLKKPIRGIWHSSVEVYGFEYFYGGYIERMNPALVEREIGMTPDITKLLGTTTMSRKTFEKFLSDIDHDFTPETYDLVEWNCNHFADVCARFLMDGKGVPKSLLCQPGEVSKSVVGKAILRLIEIAHDNPVQMADGQLRTDITGSCEHHRISYRPLELQEKVRLKRQKKNTNGALSSMAGALIQAGLLQRPIEINWHAWWPFNTCTQVNVAEDPNEVEYNVVPIEPKEKRHRHKRRSKKHESIKHQSKKYESKG</sequence>
<comment type="caution">
    <text evidence="6">The sequence shown here is derived from an EMBL/GenBank/DDBJ whole genome shotgun (WGS) entry which is preliminary data.</text>
</comment>
<evidence type="ECO:0000259" key="5">
    <source>
        <dbReference type="PROSITE" id="PS51858"/>
    </source>
</evidence>
<organism evidence="6 7">
    <name type="scientific">Gregarina niphandrodes</name>
    <name type="common">Septate eugregarine</name>
    <dbReference type="NCBI Taxonomy" id="110365"/>
    <lineage>
        <taxon>Eukaryota</taxon>
        <taxon>Sar</taxon>
        <taxon>Alveolata</taxon>
        <taxon>Apicomplexa</taxon>
        <taxon>Conoidasida</taxon>
        <taxon>Gregarinasina</taxon>
        <taxon>Eugregarinorida</taxon>
        <taxon>Gregarinidae</taxon>
        <taxon>Gregarina</taxon>
    </lineage>
</organism>
<name>A0A023B407_GRENI</name>
<dbReference type="Proteomes" id="UP000019763">
    <property type="component" value="Unassembled WGS sequence"/>
</dbReference>
<dbReference type="GeneID" id="22913746"/>
<comment type="similarity">
    <text evidence="1">Belongs to the DeSI family.</text>
</comment>
<reference evidence="6" key="1">
    <citation type="submission" date="2013-12" db="EMBL/GenBank/DDBJ databases">
        <authorList>
            <person name="Omoto C.K."/>
            <person name="Sibley D."/>
            <person name="Venepally P."/>
            <person name="Hadjithomas M."/>
            <person name="Karamycheva S."/>
            <person name="Brunk B."/>
            <person name="Roos D."/>
            <person name="Caler E."/>
            <person name="Lorenzi H."/>
        </authorList>
    </citation>
    <scope>NUCLEOTIDE SEQUENCE</scope>
</reference>
<keyword evidence="2" id="KW-0645">Protease</keyword>
<evidence type="ECO:0000313" key="6">
    <source>
        <dbReference type="EMBL" id="EZG56153.1"/>
    </source>
</evidence>
<dbReference type="PROSITE" id="PS51858">
    <property type="entry name" value="PPPDE"/>
    <property type="match status" value="1"/>
</dbReference>
<dbReference type="Pfam" id="PF05903">
    <property type="entry name" value="Peptidase_C97"/>
    <property type="match status" value="1"/>
</dbReference>
<feature type="compositionally biased region" description="Basic residues" evidence="4">
    <location>
        <begin position="253"/>
        <end position="271"/>
    </location>
</feature>
<evidence type="ECO:0000256" key="3">
    <source>
        <dbReference type="ARBA" id="ARBA00022801"/>
    </source>
</evidence>
<protein>
    <submittedName>
        <fullName evidence="6">PPPDE peptidase domain protein</fullName>
    </submittedName>
</protein>
<dbReference type="PANTHER" id="PTHR12378">
    <property type="entry name" value="DESUMOYLATING ISOPEPTIDASE"/>
    <property type="match status" value="1"/>
</dbReference>
<dbReference type="eggNOG" id="KOG0324">
    <property type="taxonomic scope" value="Eukaryota"/>
</dbReference>
<dbReference type="AlphaFoldDB" id="A0A023B407"/>
<dbReference type="InterPro" id="IPR008580">
    <property type="entry name" value="PPPDE_dom"/>
</dbReference>
<evidence type="ECO:0000313" key="7">
    <source>
        <dbReference type="Proteomes" id="UP000019763"/>
    </source>
</evidence>
<dbReference type="RefSeq" id="XP_011131326.1">
    <property type="nucleotide sequence ID" value="XM_011133024.1"/>
</dbReference>
<keyword evidence="7" id="KW-1185">Reference proteome</keyword>
<dbReference type="Gene3D" id="3.90.1720.30">
    <property type="entry name" value="PPPDE domains"/>
    <property type="match status" value="1"/>
</dbReference>
<dbReference type="GO" id="GO:0070646">
    <property type="term" value="P:protein modification by small protein removal"/>
    <property type="evidence" value="ECO:0007669"/>
    <property type="project" value="TreeGrafter"/>
</dbReference>
<feature type="region of interest" description="Disordered" evidence="4">
    <location>
        <begin position="247"/>
        <end position="278"/>
    </location>
</feature>
<dbReference type="GO" id="GO:0006508">
    <property type="term" value="P:proteolysis"/>
    <property type="evidence" value="ECO:0007669"/>
    <property type="project" value="UniProtKB-KW"/>
</dbReference>
<gene>
    <name evidence="6" type="ORF">GNI_105440</name>
</gene>
<keyword evidence="3" id="KW-0378">Hydrolase</keyword>
<evidence type="ECO:0000256" key="2">
    <source>
        <dbReference type="ARBA" id="ARBA00022670"/>
    </source>
</evidence>
<dbReference type="InterPro" id="IPR042266">
    <property type="entry name" value="PPPDE_sf"/>
</dbReference>
<dbReference type="PANTHER" id="PTHR12378:SF7">
    <property type="entry name" value="DESUMOYLATING ISOPEPTIDASE 1"/>
    <property type="match status" value="1"/>
</dbReference>
<feature type="domain" description="PPPDE" evidence="5">
    <location>
        <begin position="4"/>
        <end position="148"/>
    </location>
</feature>